<evidence type="ECO:0000259" key="2">
    <source>
        <dbReference type="Pfam" id="PF22746"/>
    </source>
</evidence>
<dbReference type="AlphaFoldDB" id="A0A6N7VXE3"/>
<feature type="domain" description="YvlB/LiaX N-terminal" evidence="2">
    <location>
        <begin position="3"/>
        <end position="33"/>
    </location>
</feature>
<organism evidence="3 4">
    <name type="scientific">Anaerococcus porci</name>
    <dbReference type="NCBI Taxonomy" id="2652269"/>
    <lineage>
        <taxon>Bacteria</taxon>
        <taxon>Bacillati</taxon>
        <taxon>Bacillota</taxon>
        <taxon>Tissierellia</taxon>
        <taxon>Tissierellales</taxon>
        <taxon>Peptoniphilaceae</taxon>
        <taxon>Anaerococcus</taxon>
    </lineage>
</organism>
<proteinExistence type="predicted"/>
<dbReference type="Proteomes" id="UP000441925">
    <property type="component" value="Unassembled WGS sequence"/>
</dbReference>
<accession>A0A6N7VXE3</accession>
<reference evidence="3 4" key="1">
    <citation type="submission" date="2019-08" db="EMBL/GenBank/DDBJ databases">
        <title>In-depth cultivation of the pig gut microbiome towards novel bacterial diversity and tailored functional studies.</title>
        <authorList>
            <person name="Wylensek D."/>
            <person name="Hitch T.C.A."/>
            <person name="Clavel T."/>
        </authorList>
    </citation>
    <scope>NUCLEOTIDE SEQUENCE [LARGE SCALE GENOMIC DNA]</scope>
    <source>
        <strain evidence="3 4">WCA-380-WT-2B</strain>
    </source>
</reference>
<dbReference type="InterPro" id="IPR053959">
    <property type="entry name" value="YvlB/LiaX_N"/>
</dbReference>
<evidence type="ECO:0000313" key="3">
    <source>
        <dbReference type="EMBL" id="MSS78694.1"/>
    </source>
</evidence>
<dbReference type="InterPro" id="IPR025164">
    <property type="entry name" value="Toastrack_DUF4097"/>
</dbReference>
<gene>
    <name evidence="3" type="ORF">FYJ26_09920</name>
</gene>
<evidence type="ECO:0000313" key="4">
    <source>
        <dbReference type="Proteomes" id="UP000441925"/>
    </source>
</evidence>
<dbReference type="Pfam" id="PF22746">
    <property type="entry name" value="SHOCT-like_DUF2089-C"/>
    <property type="match status" value="1"/>
</dbReference>
<dbReference type="RefSeq" id="WP_154542005.1">
    <property type="nucleotide sequence ID" value="NZ_JAXDSU010000080.1"/>
</dbReference>
<protein>
    <submittedName>
        <fullName evidence="3">DUF4097 family beta strand repeat protein</fullName>
    </submittedName>
</protein>
<dbReference type="EMBL" id="VULQ01000018">
    <property type="protein sequence ID" value="MSS78694.1"/>
    <property type="molecule type" value="Genomic_DNA"/>
</dbReference>
<feature type="domain" description="DUF4097" evidence="1">
    <location>
        <begin position="96"/>
        <end position="339"/>
    </location>
</feature>
<name>A0A6N7VXE3_9FIRM</name>
<sequence length="358" mass="40105">MNEEKKMILDMLKEGKITVEQASDLLEAVGKDKNKNNDDNFINKLSQSFESIMKKTSEKLSNIDIDFDINDLNIPSNLFNINATAKESQIKIDDDINEISLDITNGSFEIERSQESSIIVDQKVFFKNKEDVEKDYLSIDVVDDRLEIKLNETYKTLNARPEIKLYLGKNIYDKLYINLVNGDVEICDVDFRENIISTTNVKTTIINSSGNVEIDNTNGKIELRNTNGNLNINNVNGPIYLTNVSGDVANIEVINGAIRSDGFNIDTLNASTNVGSVKFSKLGDSKDIKIRTQFGSVTIDTENVDKEIKAFLNAPSYHISEKFKNKLQKNGGYEVSTNPEIADLDIEVTTRFGSASIQ</sequence>
<evidence type="ECO:0000259" key="1">
    <source>
        <dbReference type="Pfam" id="PF13349"/>
    </source>
</evidence>
<keyword evidence="4" id="KW-1185">Reference proteome</keyword>
<dbReference type="Pfam" id="PF13349">
    <property type="entry name" value="DUF4097"/>
    <property type="match status" value="1"/>
</dbReference>
<comment type="caution">
    <text evidence="3">The sequence shown here is derived from an EMBL/GenBank/DDBJ whole genome shotgun (WGS) entry which is preliminary data.</text>
</comment>